<evidence type="ECO:0000256" key="5">
    <source>
        <dbReference type="ARBA" id="ARBA00022779"/>
    </source>
</evidence>
<dbReference type="PANTHER" id="PTHR43484:SF1">
    <property type="entry name" value="FLAGELLAR MOTOR SWITCH PROTEIN FLIN"/>
    <property type="match status" value="1"/>
</dbReference>
<dbReference type="NCBIfam" id="TIGR02480">
    <property type="entry name" value="fliN"/>
    <property type="match status" value="1"/>
</dbReference>
<gene>
    <name evidence="10" type="ORF">OB2597_20131</name>
</gene>
<comment type="function">
    <text evidence="7">FliN is one of three proteins (FliG, FliN, FliM) that form the rotor-mounted switch complex (C ring), located at the base of the basal body. This complex interacts with the CheY and CheZ chemotaxis proteins, in addition to contacting components of the motor that determine the direction of flagellar rotation.</text>
</comment>
<dbReference type="STRING" id="252305.OB2597_20131"/>
<feature type="domain" description="Flagellar motor switch protein FliN-like C-terminal" evidence="9">
    <location>
        <begin position="51"/>
        <end position="121"/>
    </location>
</feature>
<dbReference type="InterPro" id="IPR036429">
    <property type="entry name" value="SpoA-like_sf"/>
</dbReference>
<keyword evidence="6 7" id="KW-0472">Membrane</keyword>
<dbReference type="RefSeq" id="WP_009803969.1">
    <property type="nucleotide sequence ID" value="NZ_AAMO01000009.1"/>
</dbReference>
<dbReference type="Gene3D" id="2.30.330.10">
    <property type="entry name" value="SpoA-like"/>
    <property type="match status" value="1"/>
</dbReference>
<dbReference type="GO" id="GO:0005886">
    <property type="term" value="C:plasma membrane"/>
    <property type="evidence" value="ECO:0007669"/>
    <property type="project" value="UniProtKB-SubCell"/>
</dbReference>
<evidence type="ECO:0000313" key="11">
    <source>
        <dbReference type="Proteomes" id="UP000004318"/>
    </source>
</evidence>
<keyword evidence="11" id="KW-1185">Reference proteome</keyword>
<feature type="compositionally biased region" description="Low complexity" evidence="8">
    <location>
        <begin position="16"/>
        <end position="25"/>
    </location>
</feature>
<sequence>MADEPEDKKPDETETAPEQAEQAAPEAEETVMDAMMSSRGDGKDGYNIDAMLNVGLNIQIVLGRTRMPISQLLKLSRGSIIELDKKIGEPVDIVINDRLVARGDLVKLDEERVGVSLIEIVKDYVSEK</sequence>
<comment type="similarity">
    <text evidence="1 7">Belongs to the FliN/MopA/SpaO family.</text>
</comment>
<keyword evidence="10" id="KW-0966">Cell projection</keyword>
<reference evidence="10 11" key="1">
    <citation type="journal article" date="2010" name="J. Bacteriol.">
        <title>Genome sequences of Oceanicola granulosus HTCC2516(T) and Oceanicola batsensis HTCC2597(TDelta).</title>
        <authorList>
            <person name="Thrash J.C."/>
            <person name="Cho J.C."/>
            <person name="Vergin K.L."/>
            <person name="Giovannoni S.J."/>
        </authorList>
    </citation>
    <scope>NUCLEOTIDE SEQUENCE [LARGE SCALE GENOMIC DNA]</scope>
    <source>
        <strain evidence="11">ATCC BAA-863 / DSM 15984 / KCTC 12145 / HTCC2597</strain>
    </source>
</reference>
<evidence type="ECO:0000259" key="9">
    <source>
        <dbReference type="Pfam" id="PF01052"/>
    </source>
</evidence>
<dbReference type="Proteomes" id="UP000004318">
    <property type="component" value="Unassembled WGS sequence"/>
</dbReference>
<protein>
    <recommendedName>
        <fullName evidence="2 7">Flagellar motor switch protein FliN</fullName>
    </recommendedName>
</protein>
<organism evidence="10 11">
    <name type="scientific">Pseudooceanicola batsensis (strain ATCC BAA-863 / DSM 15984 / KCTC 12145 / HTCC2597)</name>
    <name type="common">Oceanicola batsensis</name>
    <dbReference type="NCBI Taxonomy" id="252305"/>
    <lineage>
        <taxon>Bacteria</taxon>
        <taxon>Pseudomonadati</taxon>
        <taxon>Pseudomonadota</taxon>
        <taxon>Alphaproteobacteria</taxon>
        <taxon>Rhodobacterales</taxon>
        <taxon>Paracoccaceae</taxon>
        <taxon>Pseudooceanicola</taxon>
    </lineage>
</organism>
<dbReference type="GO" id="GO:0006935">
    <property type="term" value="P:chemotaxis"/>
    <property type="evidence" value="ECO:0007669"/>
    <property type="project" value="UniProtKB-KW"/>
</dbReference>
<evidence type="ECO:0000256" key="8">
    <source>
        <dbReference type="SAM" id="MobiDB-lite"/>
    </source>
</evidence>
<dbReference type="SUPFAM" id="SSF101801">
    <property type="entry name" value="Surface presentation of antigens (SPOA)"/>
    <property type="match status" value="1"/>
</dbReference>
<keyword evidence="3 7" id="KW-1003">Cell membrane</keyword>
<name>A3U0Y6_PSEBH</name>
<proteinExistence type="inferred from homology"/>
<dbReference type="InterPro" id="IPR001543">
    <property type="entry name" value="FliN-like_C"/>
</dbReference>
<dbReference type="GO" id="GO:0003774">
    <property type="term" value="F:cytoskeletal motor activity"/>
    <property type="evidence" value="ECO:0007669"/>
    <property type="project" value="UniProtKB-UniRule"/>
</dbReference>
<dbReference type="GO" id="GO:0009425">
    <property type="term" value="C:bacterial-type flagellum basal body"/>
    <property type="evidence" value="ECO:0007669"/>
    <property type="project" value="UniProtKB-SubCell"/>
</dbReference>
<evidence type="ECO:0000256" key="6">
    <source>
        <dbReference type="ARBA" id="ARBA00023136"/>
    </source>
</evidence>
<dbReference type="AlphaFoldDB" id="A3U0Y6"/>
<dbReference type="HOGENOM" id="CLU_097058_5_0_5"/>
<keyword evidence="10" id="KW-0282">Flagellum</keyword>
<evidence type="ECO:0000313" key="10">
    <source>
        <dbReference type="EMBL" id="EAQ01969.1"/>
    </source>
</evidence>
<dbReference type="PANTHER" id="PTHR43484">
    <property type="match status" value="1"/>
</dbReference>
<dbReference type="InterPro" id="IPR012826">
    <property type="entry name" value="FliN"/>
</dbReference>
<evidence type="ECO:0000256" key="4">
    <source>
        <dbReference type="ARBA" id="ARBA00022500"/>
    </source>
</evidence>
<evidence type="ECO:0000256" key="1">
    <source>
        <dbReference type="ARBA" id="ARBA00009226"/>
    </source>
</evidence>
<evidence type="ECO:0000256" key="7">
    <source>
        <dbReference type="RuleBase" id="RU362074"/>
    </source>
</evidence>
<keyword evidence="7" id="KW-0975">Bacterial flagellum</keyword>
<dbReference type="PRINTS" id="PR00956">
    <property type="entry name" value="FLGMOTORFLIN"/>
</dbReference>
<evidence type="ECO:0000256" key="3">
    <source>
        <dbReference type="ARBA" id="ARBA00022475"/>
    </source>
</evidence>
<dbReference type="InterPro" id="IPR051469">
    <property type="entry name" value="FliN/MopA/SpaO"/>
</dbReference>
<keyword evidence="4 7" id="KW-0145">Chemotaxis</keyword>
<keyword evidence="5 7" id="KW-0283">Flagellar rotation</keyword>
<comment type="subcellular location">
    <subcellularLocation>
        <location evidence="7">Cell membrane</location>
        <topology evidence="7">Peripheral membrane protein</topology>
        <orientation evidence="7">Cytoplasmic side</orientation>
    </subcellularLocation>
    <subcellularLocation>
        <location evidence="7">Bacterial flagellum basal body</location>
    </subcellularLocation>
</comment>
<accession>A3U0Y6</accession>
<feature type="compositionally biased region" description="Basic and acidic residues" evidence="8">
    <location>
        <begin position="1"/>
        <end position="12"/>
    </location>
</feature>
<feature type="region of interest" description="Disordered" evidence="8">
    <location>
        <begin position="1"/>
        <end position="30"/>
    </location>
</feature>
<evidence type="ECO:0000256" key="2">
    <source>
        <dbReference type="ARBA" id="ARBA00021897"/>
    </source>
</evidence>
<keyword evidence="10" id="KW-0969">Cilium</keyword>
<dbReference type="GO" id="GO:0071973">
    <property type="term" value="P:bacterial-type flagellum-dependent cell motility"/>
    <property type="evidence" value="ECO:0007669"/>
    <property type="project" value="UniProtKB-UniRule"/>
</dbReference>
<dbReference type="EMBL" id="AAMO01000009">
    <property type="protein sequence ID" value="EAQ01969.1"/>
    <property type="molecule type" value="Genomic_DNA"/>
</dbReference>
<comment type="caution">
    <text evidence="10">The sequence shown here is derived from an EMBL/GenBank/DDBJ whole genome shotgun (WGS) entry which is preliminary data.</text>
</comment>
<dbReference type="Pfam" id="PF01052">
    <property type="entry name" value="FliMN_C"/>
    <property type="match status" value="1"/>
</dbReference>
<dbReference type="InterPro" id="IPR001172">
    <property type="entry name" value="FliN_T3SS_HrcQb"/>
</dbReference>